<proteinExistence type="inferred from homology"/>
<organism evidence="6 7">
    <name type="scientific">Dactylonectria macrodidyma</name>
    <dbReference type="NCBI Taxonomy" id="307937"/>
    <lineage>
        <taxon>Eukaryota</taxon>
        <taxon>Fungi</taxon>
        <taxon>Dikarya</taxon>
        <taxon>Ascomycota</taxon>
        <taxon>Pezizomycotina</taxon>
        <taxon>Sordariomycetes</taxon>
        <taxon>Hypocreomycetidae</taxon>
        <taxon>Hypocreales</taxon>
        <taxon>Nectriaceae</taxon>
        <taxon>Dactylonectria</taxon>
    </lineage>
</organism>
<comment type="caution">
    <text evidence="6">The sequence shown here is derived from an EMBL/GenBank/DDBJ whole genome shotgun (WGS) entry which is preliminary data.</text>
</comment>
<evidence type="ECO:0000259" key="5">
    <source>
        <dbReference type="Pfam" id="PF07859"/>
    </source>
</evidence>
<dbReference type="PROSITE" id="PS01174">
    <property type="entry name" value="LIPASE_GDXG_SER"/>
    <property type="match status" value="1"/>
</dbReference>
<dbReference type="InterPro" id="IPR013094">
    <property type="entry name" value="AB_hydrolase_3"/>
</dbReference>
<feature type="region of interest" description="Disordered" evidence="4">
    <location>
        <begin position="57"/>
        <end position="78"/>
    </location>
</feature>
<dbReference type="SUPFAM" id="SSF53474">
    <property type="entry name" value="alpha/beta-Hydrolases"/>
    <property type="match status" value="1"/>
</dbReference>
<evidence type="ECO:0000256" key="2">
    <source>
        <dbReference type="ARBA" id="ARBA00022801"/>
    </source>
</evidence>
<dbReference type="PANTHER" id="PTHR48081">
    <property type="entry name" value="AB HYDROLASE SUPERFAMILY PROTEIN C4A8.06C"/>
    <property type="match status" value="1"/>
</dbReference>
<dbReference type="InterPro" id="IPR050300">
    <property type="entry name" value="GDXG_lipolytic_enzyme"/>
</dbReference>
<evidence type="ECO:0000313" key="6">
    <source>
        <dbReference type="EMBL" id="KAH7141775.1"/>
    </source>
</evidence>
<evidence type="ECO:0000256" key="3">
    <source>
        <dbReference type="PROSITE-ProRule" id="PRU10038"/>
    </source>
</evidence>
<keyword evidence="2 6" id="KW-0378">Hydrolase</keyword>
<feature type="domain" description="Alpha/beta hydrolase fold-3" evidence="5">
    <location>
        <begin position="116"/>
        <end position="349"/>
    </location>
</feature>
<keyword evidence="7" id="KW-1185">Reference proteome</keyword>
<name>A0A9P9J5C8_9HYPO</name>
<evidence type="ECO:0000256" key="4">
    <source>
        <dbReference type="SAM" id="MobiDB-lite"/>
    </source>
</evidence>
<dbReference type="Gene3D" id="3.40.50.1820">
    <property type="entry name" value="alpha/beta hydrolase"/>
    <property type="match status" value="1"/>
</dbReference>
<feature type="compositionally biased region" description="Basic and acidic residues" evidence="4">
    <location>
        <begin position="60"/>
        <end position="74"/>
    </location>
</feature>
<dbReference type="AlphaFoldDB" id="A0A9P9J5C8"/>
<dbReference type="InterPro" id="IPR029058">
    <property type="entry name" value="AB_hydrolase_fold"/>
</dbReference>
<protein>
    <submittedName>
        <fullName evidence="6">Alpha/beta hydrolase fold-domain-containing protein</fullName>
    </submittedName>
</protein>
<accession>A0A9P9J5C8</accession>
<dbReference type="GO" id="GO:0016787">
    <property type="term" value="F:hydrolase activity"/>
    <property type="evidence" value="ECO:0007669"/>
    <property type="project" value="UniProtKB-KW"/>
</dbReference>
<evidence type="ECO:0000256" key="1">
    <source>
        <dbReference type="ARBA" id="ARBA00010515"/>
    </source>
</evidence>
<dbReference type="EMBL" id="JAGMUV010000010">
    <property type="protein sequence ID" value="KAH7141775.1"/>
    <property type="molecule type" value="Genomic_DNA"/>
</dbReference>
<reference evidence="6" key="1">
    <citation type="journal article" date="2021" name="Nat. Commun.">
        <title>Genetic determinants of endophytism in the Arabidopsis root mycobiome.</title>
        <authorList>
            <person name="Mesny F."/>
            <person name="Miyauchi S."/>
            <person name="Thiergart T."/>
            <person name="Pickel B."/>
            <person name="Atanasova L."/>
            <person name="Karlsson M."/>
            <person name="Huettel B."/>
            <person name="Barry K.W."/>
            <person name="Haridas S."/>
            <person name="Chen C."/>
            <person name="Bauer D."/>
            <person name="Andreopoulos W."/>
            <person name="Pangilinan J."/>
            <person name="LaButti K."/>
            <person name="Riley R."/>
            <person name="Lipzen A."/>
            <person name="Clum A."/>
            <person name="Drula E."/>
            <person name="Henrissat B."/>
            <person name="Kohler A."/>
            <person name="Grigoriev I.V."/>
            <person name="Martin F.M."/>
            <person name="Hacquard S."/>
        </authorList>
    </citation>
    <scope>NUCLEOTIDE SEQUENCE</scope>
    <source>
        <strain evidence="6">MPI-CAGE-AT-0147</strain>
    </source>
</reference>
<dbReference type="Pfam" id="PF07859">
    <property type="entry name" value="Abhydrolase_3"/>
    <property type="match status" value="1"/>
</dbReference>
<dbReference type="OrthoDB" id="2152029at2759"/>
<dbReference type="InterPro" id="IPR033140">
    <property type="entry name" value="Lipase_GDXG_put_SER_AS"/>
</dbReference>
<dbReference type="Proteomes" id="UP000738349">
    <property type="component" value="Unassembled WGS sequence"/>
</dbReference>
<feature type="active site" evidence="3">
    <location>
        <position position="192"/>
    </location>
</feature>
<feature type="compositionally biased region" description="Polar residues" evidence="4">
    <location>
        <begin position="17"/>
        <end position="31"/>
    </location>
</feature>
<dbReference type="PANTHER" id="PTHR48081:SF8">
    <property type="entry name" value="ALPHA_BETA HYDROLASE FOLD-3 DOMAIN-CONTAINING PROTEIN-RELATED"/>
    <property type="match status" value="1"/>
</dbReference>
<evidence type="ECO:0000313" key="7">
    <source>
        <dbReference type="Proteomes" id="UP000738349"/>
    </source>
</evidence>
<comment type="similarity">
    <text evidence="1">Belongs to the 'GDXG' lipolytic enzyme family.</text>
</comment>
<feature type="region of interest" description="Disordered" evidence="4">
    <location>
        <begin position="1"/>
        <end position="34"/>
    </location>
</feature>
<sequence>MTTTAHHGQHDPHITARETQPLSTTAQSSRLTVHERSDRYLMTRLLHAAIRPFRPGLAKAKHEAPKSTRLTEPRRAKKKCHVHGTELDGVWVYDLTQKTKTSQRGNDKARGHRCRILYFAGGGWQMPPSDSHWAFCTRLACELPNTKVTIVSYPLAPKNPVSVAYPLIGKAYKELMRQSTEAGEVVVVAGDSSGGNLALSLVTWTLLTWKDETVKPPAAILAISPTTDLRHEALEIQQVEKVDPILSHSFINSTASTWCPGPIARESSEATELAGDGHHHRWDWSFEDPRVSPILADLGPLVRHGAKIHGVTGSYDVLAPEAVAFREKCKQAGIEGEWLSWHGQMHCFPMAYKFGLKESRQAVEWIIQLLKTV</sequence>
<gene>
    <name evidence="6" type="ORF">EDB81DRAFT_899065</name>
</gene>